<gene>
    <name evidence="1" type="ORF">FC82_GL000803</name>
</gene>
<sequence length="58" mass="6505">MHEVIEAAISVGRAEANRDVAIKFDSQNSVHLIEQATNDLRVANKKLVEEIKKYKVGQ</sequence>
<name>A0A0R2B4B0_SECCO</name>
<dbReference type="STRING" id="33960.TY91_11685"/>
<dbReference type="EMBL" id="AYYR01000106">
    <property type="protein sequence ID" value="KRM74032.1"/>
    <property type="molecule type" value="Genomic_DNA"/>
</dbReference>
<accession>A0A0R2B4B0</accession>
<reference evidence="1 2" key="1">
    <citation type="journal article" date="2015" name="Genome Announc.">
        <title>Expanding the biotechnology potential of lactobacilli through comparative genomics of 213 strains and associated genera.</title>
        <authorList>
            <person name="Sun Z."/>
            <person name="Harris H.M."/>
            <person name="McCann A."/>
            <person name="Guo C."/>
            <person name="Argimon S."/>
            <person name="Zhang W."/>
            <person name="Yang X."/>
            <person name="Jeffery I.B."/>
            <person name="Cooney J.C."/>
            <person name="Kagawa T.F."/>
            <person name="Liu W."/>
            <person name="Song Y."/>
            <person name="Salvetti E."/>
            <person name="Wrobel A."/>
            <person name="Rasinkangas P."/>
            <person name="Parkhill J."/>
            <person name="Rea M.C."/>
            <person name="O'Sullivan O."/>
            <person name="Ritari J."/>
            <person name="Douillard F.P."/>
            <person name="Paul Ross R."/>
            <person name="Yang R."/>
            <person name="Briner A.E."/>
            <person name="Felis G.E."/>
            <person name="de Vos W.M."/>
            <person name="Barrangou R."/>
            <person name="Klaenhammer T.R."/>
            <person name="Caufield P.W."/>
            <person name="Cui Y."/>
            <person name="Zhang H."/>
            <person name="O'Toole P.W."/>
        </authorList>
    </citation>
    <scope>NUCLEOTIDE SEQUENCE [LARGE SCALE GENOMIC DNA]</scope>
    <source>
        <strain evidence="1 2">DSM 20515</strain>
    </source>
</reference>
<comment type="caution">
    <text evidence="1">The sequence shown here is derived from an EMBL/GenBank/DDBJ whole genome shotgun (WGS) entry which is preliminary data.</text>
</comment>
<dbReference type="AlphaFoldDB" id="A0A0R2B4B0"/>
<dbReference type="RefSeq" id="WP_156405161.1">
    <property type="nucleotide sequence ID" value="NZ_AYYR01000106.1"/>
</dbReference>
<dbReference type="Proteomes" id="UP000051845">
    <property type="component" value="Unassembled WGS sequence"/>
</dbReference>
<evidence type="ECO:0000313" key="2">
    <source>
        <dbReference type="Proteomes" id="UP000051845"/>
    </source>
</evidence>
<proteinExistence type="predicted"/>
<protein>
    <submittedName>
        <fullName evidence="1">Uncharacterized protein</fullName>
    </submittedName>
</protein>
<evidence type="ECO:0000313" key="1">
    <source>
        <dbReference type="EMBL" id="KRM74032.1"/>
    </source>
</evidence>
<organism evidence="1 2">
    <name type="scientific">Secundilactobacillus collinoides DSM 20515 = JCM 1123</name>
    <dbReference type="NCBI Taxonomy" id="1423733"/>
    <lineage>
        <taxon>Bacteria</taxon>
        <taxon>Bacillati</taxon>
        <taxon>Bacillota</taxon>
        <taxon>Bacilli</taxon>
        <taxon>Lactobacillales</taxon>
        <taxon>Lactobacillaceae</taxon>
        <taxon>Secundilactobacillus</taxon>
    </lineage>
</organism>
<dbReference type="PATRIC" id="fig|1423733.4.peg.838"/>